<dbReference type="PANTHER" id="PTHR23105">
    <property type="entry name" value="RIBOSOMAL PROTEIN L7AE FAMILY MEMBER"/>
    <property type="match status" value="1"/>
</dbReference>
<dbReference type="InterPro" id="IPR023673">
    <property type="entry name" value="Ribosomal_uL1_CS"/>
</dbReference>
<dbReference type="AlphaFoldDB" id="A0A1S3I9K0"/>
<dbReference type="Proteomes" id="UP000085678">
    <property type="component" value="Unplaced"/>
</dbReference>
<dbReference type="OrthoDB" id="2449818at2759"/>
<proteinExistence type="inferred from homology"/>
<dbReference type="GO" id="GO:0003735">
    <property type="term" value="F:structural constituent of ribosome"/>
    <property type="evidence" value="ECO:0007669"/>
    <property type="project" value="InterPro"/>
</dbReference>
<dbReference type="InterPro" id="IPR050257">
    <property type="entry name" value="eL8/uL1-like"/>
</dbReference>
<dbReference type="CDD" id="cd00403">
    <property type="entry name" value="Ribosomal_L1"/>
    <property type="match status" value="1"/>
</dbReference>
<dbReference type="Gene3D" id="3.30.190.20">
    <property type="match status" value="1"/>
</dbReference>
<dbReference type="RefSeq" id="XP_013394536.1">
    <property type="nucleotide sequence ID" value="XM_013539082.1"/>
</dbReference>
<keyword evidence="2 4" id="KW-0689">Ribosomal protein</keyword>
<evidence type="ECO:0000313" key="6">
    <source>
        <dbReference type="RefSeq" id="XP_013394536.1"/>
    </source>
</evidence>
<dbReference type="GeneID" id="106161994"/>
<evidence type="ECO:0000256" key="2">
    <source>
        <dbReference type="ARBA" id="ARBA00022980"/>
    </source>
</evidence>
<dbReference type="SUPFAM" id="SSF56808">
    <property type="entry name" value="Ribosomal protein L1"/>
    <property type="match status" value="1"/>
</dbReference>
<keyword evidence="3 4" id="KW-0687">Ribonucleoprotein</keyword>
<dbReference type="InterPro" id="IPR016095">
    <property type="entry name" value="Ribosomal_uL1_3-a/b-sand"/>
</dbReference>
<dbReference type="InterPro" id="IPR028364">
    <property type="entry name" value="Ribosomal_uL1/biogenesis"/>
</dbReference>
<accession>A0A1S3I9K0</accession>
<dbReference type="InterPro" id="IPR002143">
    <property type="entry name" value="Ribosomal_uL1"/>
</dbReference>
<dbReference type="KEGG" id="lak:106161994"/>
<reference evidence="6" key="1">
    <citation type="submission" date="2025-08" db="UniProtKB">
        <authorList>
            <consortium name="RefSeq"/>
        </authorList>
    </citation>
    <scope>IDENTIFICATION</scope>
    <source>
        <tissue evidence="6">Gonads</tissue>
    </source>
</reference>
<name>A0A1S3I9K0_LINAN</name>
<dbReference type="FunFam" id="3.40.50.790:FF:000002">
    <property type="entry name" value="Ribosomal protein"/>
    <property type="match status" value="1"/>
</dbReference>
<dbReference type="PIRSF" id="PIRSF002155">
    <property type="entry name" value="Ribosomal_L1"/>
    <property type="match status" value="1"/>
</dbReference>
<sequence length="216" mass="24259">MSKIPRDTLTDAVNEILRASSEKKRKFTESVELQIALKNYDPAKDKRFSGTVKLKHIPRPKMRVCMLGDDAHCDEAKANDIPSMNADDLKKLNKNKKLVKKLAKKYDAFLASDSLIKQIPRLLGPGLSRAGKFPTLLTHSEPMTGKVEEVKATIKFQMKKVLCLAVAIGHVNMAPEELVANLNISINFLVSLLKKNWQNVRALYIKTSMGPSQRIY</sequence>
<comment type="similarity">
    <text evidence="1 4">Belongs to the universal ribosomal protein uL1 family.</text>
</comment>
<keyword evidence="5" id="KW-1185">Reference proteome</keyword>
<dbReference type="GO" id="GO:0015934">
    <property type="term" value="C:large ribosomal subunit"/>
    <property type="evidence" value="ECO:0007669"/>
    <property type="project" value="InterPro"/>
</dbReference>
<dbReference type="FunFam" id="3.30.190.20:FF:000009">
    <property type="entry name" value="Ribosomal protein L10a"/>
    <property type="match status" value="1"/>
</dbReference>
<dbReference type="GO" id="GO:0003723">
    <property type="term" value="F:RNA binding"/>
    <property type="evidence" value="ECO:0007669"/>
    <property type="project" value="InterPro"/>
</dbReference>
<dbReference type="FunCoup" id="A0A1S3I9K0">
    <property type="interactions" value="1146"/>
</dbReference>
<dbReference type="Pfam" id="PF00687">
    <property type="entry name" value="Ribosomal_L1"/>
    <property type="match status" value="1"/>
</dbReference>
<dbReference type="GO" id="GO:0006412">
    <property type="term" value="P:translation"/>
    <property type="evidence" value="ECO:0007669"/>
    <property type="project" value="InterPro"/>
</dbReference>
<organism evidence="5 6">
    <name type="scientific">Lingula anatina</name>
    <name type="common">Brachiopod</name>
    <name type="synonym">Lingula unguis</name>
    <dbReference type="NCBI Taxonomy" id="7574"/>
    <lineage>
        <taxon>Eukaryota</taxon>
        <taxon>Metazoa</taxon>
        <taxon>Spiralia</taxon>
        <taxon>Lophotrochozoa</taxon>
        <taxon>Brachiopoda</taxon>
        <taxon>Linguliformea</taxon>
        <taxon>Lingulata</taxon>
        <taxon>Lingulida</taxon>
        <taxon>Linguloidea</taxon>
        <taxon>Lingulidae</taxon>
        <taxon>Lingula</taxon>
    </lineage>
</organism>
<dbReference type="FunFam" id="3.30.190.20:FF:000006">
    <property type="entry name" value="Ribosomal protein"/>
    <property type="match status" value="1"/>
</dbReference>
<gene>
    <name evidence="6" type="primary">LOC106161994</name>
</gene>
<evidence type="ECO:0000313" key="5">
    <source>
        <dbReference type="Proteomes" id="UP000085678"/>
    </source>
</evidence>
<evidence type="ECO:0000256" key="3">
    <source>
        <dbReference type="ARBA" id="ARBA00023274"/>
    </source>
</evidence>
<dbReference type="STRING" id="7574.A0A1S3I9K0"/>
<protein>
    <recommendedName>
        <fullName evidence="4">Ribosomal protein</fullName>
    </recommendedName>
</protein>
<evidence type="ECO:0000256" key="4">
    <source>
        <dbReference type="RuleBase" id="RU000659"/>
    </source>
</evidence>
<evidence type="ECO:0000256" key="1">
    <source>
        <dbReference type="ARBA" id="ARBA00010531"/>
    </source>
</evidence>
<dbReference type="InterPro" id="IPR023674">
    <property type="entry name" value="Ribosomal_uL1-like"/>
</dbReference>
<dbReference type="PROSITE" id="PS01199">
    <property type="entry name" value="RIBOSOMAL_L1"/>
    <property type="match status" value="1"/>
</dbReference>
<dbReference type="Gene3D" id="3.40.50.790">
    <property type="match status" value="1"/>
</dbReference>
<dbReference type="InParanoid" id="A0A1S3I9K0"/>